<accession>A0A7Y8GUM9</accession>
<organism evidence="2 3">
    <name type="scientific">Hydrogenophaga aromaticivorans</name>
    <dbReference type="NCBI Taxonomy" id="2610898"/>
    <lineage>
        <taxon>Bacteria</taxon>
        <taxon>Pseudomonadati</taxon>
        <taxon>Pseudomonadota</taxon>
        <taxon>Betaproteobacteria</taxon>
        <taxon>Burkholderiales</taxon>
        <taxon>Comamonadaceae</taxon>
        <taxon>Hydrogenophaga</taxon>
    </lineage>
</organism>
<proteinExistence type="predicted"/>
<sequence length="209" mass="23644">MLLLLWWWRPLLLIPGTQPLVMSGGDPYLRALMRTISASESNVLRPYHVVYGHDYVWTLDVHPNRCESIGQGPNRGNCSTAAGRYQLLYSTWLELAARYHPQRTDDPLDATGLSFAPEYQDLVVHAWLSEGRWGNLSAQLRQGRVQPVLRRLSGTWTSLGYGIETNSMSRQLPRIYQQVLKEELARAGTDAAEQAAEKQKGRTAKTVRP</sequence>
<dbReference type="AlphaFoldDB" id="A0A7Y8GUM9"/>
<dbReference type="Proteomes" id="UP000545507">
    <property type="component" value="Unassembled WGS sequence"/>
</dbReference>
<dbReference type="Gene3D" id="1.10.530.10">
    <property type="match status" value="1"/>
</dbReference>
<dbReference type="InterPro" id="IPR023346">
    <property type="entry name" value="Lysozyme-like_dom_sf"/>
</dbReference>
<gene>
    <name evidence="2" type="ORF">F3K02_04155</name>
</gene>
<keyword evidence="3" id="KW-1185">Reference proteome</keyword>
<dbReference type="EMBL" id="VYGV01000005">
    <property type="protein sequence ID" value="NWF44448.1"/>
    <property type="molecule type" value="Genomic_DNA"/>
</dbReference>
<keyword evidence="2" id="KW-0378">Hydrolase</keyword>
<protein>
    <submittedName>
        <fullName evidence="2">Glycoside hydrolase family protein</fullName>
    </submittedName>
</protein>
<evidence type="ECO:0000256" key="1">
    <source>
        <dbReference type="SAM" id="MobiDB-lite"/>
    </source>
</evidence>
<evidence type="ECO:0000313" key="3">
    <source>
        <dbReference type="Proteomes" id="UP000545507"/>
    </source>
</evidence>
<reference evidence="2 3" key="1">
    <citation type="submission" date="2019-09" db="EMBL/GenBank/DDBJ databases">
        <title>Hydrogenophaga aromatica sp. nov., isolated from a para-xylene-degrading enrichment culture.</title>
        <authorList>
            <person name="Tancsics A."/>
            <person name="Banerjee S."/>
        </authorList>
    </citation>
    <scope>NUCLEOTIDE SEQUENCE [LARGE SCALE GENOMIC DNA]</scope>
    <source>
        <strain evidence="2 3">D2P1</strain>
    </source>
</reference>
<feature type="region of interest" description="Disordered" evidence="1">
    <location>
        <begin position="187"/>
        <end position="209"/>
    </location>
</feature>
<evidence type="ECO:0000313" key="2">
    <source>
        <dbReference type="EMBL" id="NWF44448.1"/>
    </source>
</evidence>
<name>A0A7Y8GUM9_9BURK</name>
<dbReference type="SUPFAM" id="SSF53955">
    <property type="entry name" value="Lysozyme-like"/>
    <property type="match status" value="1"/>
</dbReference>
<comment type="caution">
    <text evidence="2">The sequence shown here is derived from an EMBL/GenBank/DDBJ whole genome shotgun (WGS) entry which is preliminary data.</text>
</comment>
<dbReference type="GO" id="GO:0016787">
    <property type="term" value="F:hydrolase activity"/>
    <property type="evidence" value="ECO:0007669"/>
    <property type="project" value="UniProtKB-KW"/>
</dbReference>